<dbReference type="Proteomes" id="UP000198893">
    <property type="component" value="Unassembled WGS sequence"/>
</dbReference>
<reference evidence="2 3" key="1">
    <citation type="submission" date="2016-10" db="EMBL/GenBank/DDBJ databases">
        <authorList>
            <person name="de Groot N.N."/>
        </authorList>
    </citation>
    <scope>NUCLEOTIDE SEQUENCE [LARGE SCALE GENOMIC DNA]</scope>
    <source>
        <strain evidence="2 3">DSM 27842</strain>
    </source>
</reference>
<dbReference type="InterPro" id="IPR014729">
    <property type="entry name" value="Rossmann-like_a/b/a_fold"/>
</dbReference>
<dbReference type="RefSeq" id="WP_093118953.1">
    <property type="nucleotide sequence ID" value="NZ_FODS01000015.1"/>
</dbReference>
<dbReference type="AlphaFoldDB" id="A0A1H8TE94"/>
<dbReference type="InterPro" id="IPR006016">
    <property type="entry name" value="UspA"/>
</dbReference>
<dbReference type="CDD" id="cd00293">
    <property type="entry name" value="USP-like"/>
    <property type="match status" value="1"/>
</dbReference>
<dbReference type="STRING" id="569882.SAMN04490248_11521"/>
<dbReference type="SUPFAM" id="SSF52402">
    <property type="entry name" value="Adenine nucleotide alpha hydrolases-like"/>
    <property type="match status" value="1"/>
</dbReference>
<dbReference type="OrthoDB" id="9792500at2"/>
<evidence type="ECO:0000313" key="3">
    <source>
        <dbReference type="Proteomes" id="UP000198893"/>
    </source>
</evidence>
<dbReference type="Pfam" id="PF00582">
    <property type="entry name" value="Usp"/>
    <property type="match status" value="1"/>
</dbReference>
<gene>
    <name evidence="2" type="ORF">SAMN04490248_11521</name>
</gene>
<dbReference type="EMBL" id="FODS01000015">
    <property type="protein sequence ID" value="SEO88803.1"/>
    <property type="molecule type" value="Genomic_DNA"/>
</dbReference>
<feature type="domain" description="UspA" evidence="1">
    <location>
        <begin position="1"/>
        <end position="137"/>
    </location>
</feature>
<evidence type="ECO:0000313" key="2">
    <source>
        <dbReference type="EMBL" id="SEO88803.1"/>
    </source>
</evidence>
<dbReference type="Gene3D" id="3.40.50.620">
    <property type="entry name" value="HUPs"/>
    <property type="match status" value="1"/>
</dbReference>
<sequence length="138" mass="14888">MFKKIMTPVDLAHKEALTRALQCSADLASHYGAEVVYVGVTAATPSSLGHTPEEYSKKLDAFAKEQGETHGIDASAHMIVSHDPRTDVDDVLLKAVGELNADLVVMQSHVPNVFDYIWPSNGGKMAEHAKSSVMVVRG</sequence>
<proteinExistence type="predicted"/>
<organism evidence="2 3">
    <name type="scientific">Salinihabitans flavidus</name>
    <dbReference type="NCBI Taxonomy" id="569882"/>
    <lineage>
        <taxon>Bacteria</taxon>
        <taxon>Pseudomonadati</taxon>
        <taxon>Pseudomonadota</taxon>
        <taxon>Alphaproteobacteria</taxon>
        <taxon>Rhodobacterales</taxon>
        <taxon>Roseobacteraceae</taxon>
        <taxon>Salinihabitans</taxon>
    </lineage>
</organism>
<evidence type="ECO:0000259" key="1">
    <source>
        <dbReference type="Pfam" id="PF00582"/>
    </source>
</evidence>
<keyword evidence="3" id="KW-1185">Reference proteome</keyword>
<name>A0A1H8TE94_9RHOB</name>
<protein>
    <submittedName>
        <fullName evidence="2">Nucleotide-binding universal stress protein, UspA family</fullName>
    </submittedName>
</protein>
<accession>A0A1H8TE94</accession>